<dbReference type="GO" id="GO:0003676">
    <property type="term" value="F:nucleic acid binding"/>
    <property type="evidence" value="ECO:0007669"/>
    <property type="project" value="InterPro"/>
</dbReference>
<evidence type="ECO:0000259" key="2">
    <source>
        <dbReference type="Pfam" id="PF03732"/>
    </source>
</evidence>
<feature type="region of interest" description="Disordered" evidence="1">
    <location>
        <begin position="1"/>
        <end position="28"/>
    </location>
</feature>
<dbReference type="AlphaFoldDB" id="A0AAV5KP15"/>
<dbReference type="Gene3D" id="3.30.420.10">
    <property type="entry name" value="Ribonuclease H-like superfamily/Ribonuclease H"/>
    <property type="match status" value="1"/>
</dbReference>
<reference evidence="3 4" key="1">
    <citation type="journal article" date="2021" name="Commun. Biol.">
        <title>The genome of Shorea leprosula (Dipterocarpaceae) highlights the ecological relevance of drought in aseasonal tropical rainforests.</title>
        <authorList>
            <person name="Ng K.K.S."/>
            <person name="Kobayashi M.J."/>
            <person name="Fawcett J.A."/>
            <person name="Hatakeyama M."/>
            <person name="Paape T."/>
            <person name="Ng C.H."/>
            <person name="Ang C.C."/>
            <person name="Tnah L.H."/>
            <person name="Lee C.T."/>
            <person name="Nishiyama T."/>
            <person name="Sese J."/>
            <person name="O'Brien M.J."/>
            <person name="Copetti D."/>
            <person name="Mohd Noor M.I."/>
            <person name="Ong R.C."/>
            <person name="Putra M."/>
            <person name="Sireger I.Z."/>
            <person name="Indrioko S."/>
            <person name="Kosugi Y."/>
            <person name="Izuno A."/>
            <person name="Isagi Y."/>
            <person name="Lee S.L."/>
            <person name="Shimizu K.K."/>
        </authorList>
    </citation>
    <scope>NUCLEOTIDE SEQUENCE [LARGE SCALE GENOMIC DNA]</scope>
    <source>
        <strain evidence="3">214</strain>
    </source>
</reference>
<dbReference type="SUPFAM" id="SSF56672">
    <property type="entry name" value="DNA/RNA polymerases"/>
    <property type="match status" value="1"/>
</dbReference>
<accession>A0AAV5KP15</accession>
<comment type="caution">
    <text evidence="3">The sequence shown here is derived from an EMBL/GenBank/DDBJ whole genome shotgun (WGS) entry which is preliminary data.</text>
</comment>
<sequence>MVNTRSVRARNQAQPLGQGQAHNSTSTANHGDVVTAQLAAMQQQFSVFQLVLAQLLAPNNPGNPFINILNPTQQPHVPQQNPQPIQHAPFLSESQAEQRGAPPPHHNTDYIPHPLNTNITLKPYPIGFKIPQLETYDGMKDPDDHLHAFYSYMQAQNTSDALMCKIFPSTLRGNARTWYYSLPQRSISSCTEMAAAFATKFSNRRLIQKTTSELMRVKQRDGESLKNYMSRFNDAVLEVSSFNQAVGIATVIQGLQHERFRDSFIKHLAATFNENQPITFTSIDFDIVVTPHNDPLVTSVMINNCEVQRVFVDIRSAPDIMYFHYFESLGLDPALLQRYDGPVYGFNNQPIQVEGVFTLNVAFGSDRTYVTPSIWFLVVKMASSFNVVIERPTLTEIRAVVSQSHLCMKFPTPMGIATLQVMGVEIVDNRPEDETRVTPVENIEEVQMDDRDQSKKTQIGTRLNPKERTNLIAFLQANKDVFAWTSADMPGIPTSVIKEEVEKLLQAGFVRIVDYCEWVANLVLVKKANVPMAPKDEEKTLFYAGDESYCYVMMPFGLKNVNLEKIKAIAEMEPPKLVKDIQRLTGRVTTLHRFISKLADKCLSSFKIMRLAVQKDESGKQKKFEWNQRCQAAFDELKSYLSSPPLLTKRFAIQAQALVDFIMECTPCHPNPNPEPSDWTLYVDGASNNKGSRVGAFLIGPDEYQSEHALKFNFDATNNMAEYEALLLGLQLALELKVMAIQVYTLVAELKCKFQKFCLSKIPRSENEQADSLSKFASNSSLSSRSVFVEVLDEPSFIKPRMMEISIDPDTPSWTNPIVSFLQDRSFSLPLLRCLNHYEAEYALREVHEGVCGSHIGARTLAHKVLRQGYY</sequence>
<dbReference type="InterPro" id="IPR036397">
    <property type="entry name" value="RNaseH_sf"/>
</dbReference>
<dbReference type="Gene3D" id="3.30.70.270">
    <property type="match status" value="1"/>
</dbReference>
<dbReference type="EMBL" id="BPVZ01000072">
    <property type="protein sequence ID" value="GKV26365.1"/>
    <property type="molecule type" value="Genomic_DNA"/>
</dbReference>
<dbReference type="InterPro" id="IPR043502">
    <property type="entry name" value="DNA/RNA_pol_sf"/>
</dbReference>
<dbReference type="Proteomes" id="UP001054252">
    <property type="component" value="Unassembled WGS sequence"/>
</dbReference>
<feature type="domain" description="Retrotransposon gag" evidence="2">
    <location>
        <begin position="165"/>
        <end position="256"/>
    </location>
</feature>
<protein>
    <recommendedName>
        <fullName evidence="2">Retrotransposon gag domain-containing protein</fullName>
    </recommendedName>
</protein>
<organism evidence="3 4">
    <name type="scientific">Rubroshorea leprosula</name>
    <dbReference type="NCBI Taxonomy" id="152421"/>
    <lineage>
        <taxon>Eukaryota</taxon>
        <taxon>Viridiplantae</taxon>
        <taxon>Streptophyta</taxon>
        <taxon>Embryophyta</taxon>
        <taxon>Tracheophyta</taxon>
        <taxon>Spermatophyta</taxon>
        <taxon>Magnoliopsida</taxon>
        <taxon>eudicotyledons</taxon>
        <taxon>Gunneridae</taxon>
        <taxon>Pentapetalae</taxon>
        <taxon>rosids</taxon>
        <taxon>malvids</taxon>
        <taxon>Malvales</taxon>
        <taxon>Dipterocarpaceae</taxon>
        <taxon>Rubroshorea</taxon>
    </lineage>
</organism>
<dbReference type="InterPro" id="IPR043128">
    <property type="entry name" value="Rev_trsase/Diguanyl_cyclase"/>
</dbReference>
<name>A0AAV5KP15_9ROSI</name>
<keyword evidence="4" id="KW-1185">Reference proteome</keyword>
<evidence type="ECO:0000256" key="1">
    <source>
        <dbReference type="SAM" id="MobiDB-lite"/>
    </source>
</evidence>
<dbReference type="PANTHER" id="PTHR48475:SF2">
    <property type="entry name" value="RIBONUCLEASE H"/>
    <property type="match status" value="1"/>
</dbReference>
<dbReference type="InterPro" id="IPR005162">
    <property type="entry name" value="Retrotrans_gag_dom"/>
</dbReference>
<dbReference type="Pfam" id="PF03732">
    <property type="entry name" value="Retrotrans_gag"/>
    <property type="match status" value="1"/>
</dbReference>
<gene>
    <name evidence="3" type="ORF">SLEP1_g35687</name>
</gene>
<dbReference type="PANTHER" id="PTHR48475">
    <property type="entry name" value="RIBONUCLEASE H"/>
    <property type="match status" value="1"/>
</dbReference>
<evidence type="ECO:0000313" key="3">
    <source>
        <dbReference type="EMBL" id="GKV26365.1"/>
    </source>
</evidence>
<evidence type="ECO:0000313" key="4">
    <source>
        <dbReference type="Proteomes" id="UP001054252"/>
    </source>
</evidence>
<proteinExistence type="predicted"/>